<evidence type="ECO:0000256" key="8">
    <source>
        <dbReference type="ARBA" id="ARBA00022909"/>
    </source>
</evidence>
<gene>
    <name evidence="10" type="primary">folK</name>
    <name evidence="10" type="ORF">OUY24_09635</name>
</gene>
<evidence type="ECO:0000256" key="4">
    <source>
        <dbReference type="ARBA" id="ARBA00022679"/>
    </source>
</evidence>
<comment type="pathway">
    <text evidence="2">Cofactor biosynthesis; tetrahydrofolate biosynthesis; 2-amino-4-hydroxy-6-hydroxymethyl-7,8-dihydropteridine diphosphate from 7,8-dihydroneopterin triphosphate: step 4/4.</text>
</comment>
<evidence type="ECO:0000256" key="2">
    <source>
        <dbReference type="ARBA" id="ARBA00005051"/>
    </source>
</evidence>
<keyword evidence="8" id="KW-0289">Folate biosynthesis</keyword>
<dbReference type="PANTHER" id="PTHR43071">
    <property type="entry name" value="2-AMINO-4-HYDROXY-6-HYDROXYMETHYLDIHYDROPTERIDINE PYROPHOSPHOKINASE"/>
    <property type="match status" value="1"/>
</dbReference>
<feature type="domain" description="7,8-dihydro-6-hydroxymethylpterin-pyrophosphokinase" evidence="9">
    <location>
        <begin position="88"/>
        <end position="99"/>
    </location>
</feature>
<evidence type="ECO:0000313" key="10">
    <source>
        <dbReference type="EMBL" id="MDA0640877.1"/>
    </source>
</evidence>
<dbReference type="RefSeq" id="WP_148035625.1">
    <property type="nucleotide sequence ID" value="NZ_BAABFD010000004.1"/>
</dbReference>
<evidence type="ECO:0000313" key="11">
    <source>
        <dbReference type="Proteomes" id="UP001212498"/>
    </source>
</evidence>
<keyword evidence="7" id="KW-0067">ATP-binding</keyword>
<accession>A0ABT4SUD4</accession>
<dbReference type="PROSITE" id="PS00794">
    <property type="entry name" value="HPPK"/>
    <property type="match status" value="1"/>
</dbReference>
<evidence type="ECO:0000256" key="5">
    <source>
        <dbReference type="ARBA" id="ARBA00022741"/>
    </source>
</evidence>
<evidence type="ECO:0000256" key="7">
    <source>
        <dbReference type="ARBA" id="ARBA00022840"/>
    </source>
</evidence>
<keyword evidence="4 10" id="KW-0808">Transferase</keyword>
<evidence type="ECO:0000259" key="9">
    <source>
        <dbReference type="PROSITE" id="PS00794"/>
    </source>
</evidence>
<dbReference type="NCBIfam" id="TIGR01498">
    <property type="entry name" value="folK"/>
    <property type="match status" value="1"/>
</dbReference>
<dbReference type="Gene3D" id="3.30.70.560">
    <property type="entry name" value="7,8-Dihydro-6-hydroxymethylpterin-pyrophosphokinase HPPK"/>
    <property type="match status" value="1"/>
</dbReference>
<keyword evidence="6" id="KW-0418">Kinase</keyword>
<dbReference type="CDD" id="cd00483">
    <property type="entry name" value="HPPK"/>
    <property type="match status" value="1"/>
</dbReference>
<dbReference type="EMBL" id="JAPNUD010000018">
    <property type="protein sequence ID" value="MDA0640877.1"/>
    <property type="molecule type" value="Genomic_DNA"/>
</dbReference>
<name>A0ABT4SUD4_9ACTN</name>
<dbReference type="Proteomes" id="UP001212498">
    <property type="component" value="Unassembled WGS sequence"/>
</dbReference>
<reference evidence="10 11" key="1">
    <citation type="submission" date="2022-11" db="EMBL/GenBank/DDBJ databases">
        <title>Nonomuraea corallina sp. nov., a new species of the genus Nonomuraea isolated from sea side sediment in Thai sea.</title>
        <authorList>
            <person name="Ngamcharungchit C."/>
            <person name="Matsumoto A."/>
            <person name="Suriyachadkun C."/>
            <person name="Panbangred W."/>
            <person name="Inahashi Y."/>
            <person name="Intra B."/>
        </authorList>
    </citation>
    <scope>NUCLEOTIDE SEQUENCE [LARGE SCALE GENOMIC DNA]</scope>
    <source>
        <strain evidence="10 11">DSM 43553</strain>
    </source>
</reference>
<evidence type="ECO:0000256" key="1">
    <source>
        <dbReference type="ARBA" id="ARBA00000198"/>
    </source>
</evidence>
<protein>
    <recommendedName>
        <fullName evidence="3">2-amino-4-hydroxy-6-hydroxymethyldihydropteridine diphosphokinase</fullName>
        <ecNumber evidence="3">2.7.6.3</ecNumber>
    </recommendedName>
</protein>
<organism evidence="10 11">
    <name type="scientific">Nonomuraea ferruginea</name>
    <dbReference type="NCBI Taxonomy" id="46174"/>
    <lineage>
        <taxon>Bacteria</taxon>
        <taxon>Bacillati</taxon>
        <taxon>Actinomycetota</taxon>
        <taxon>Actinomycetes</taxon>
        <taxon>Streptosporangiales</taxon>
        <taxon>Streptosporangiaceae</taxon>
        <taxon>Nonomuraea</taxon>
    </lineage>
</organism>
<proteinExistence type="predicted"/>
<dbReference type="Pfam" id="PF01288">
    <property type="entry name" value="HPPK"/>
    <property type="match status" value="1"/>
</dbReference>
<comment type="caution">
    <text evidence="10">The sequence shown here is derived from an EMBL/GenBank/DDBJ whole genome shotgun (WGS) entry which is preliminary data.</text>
</comment>
<dbReference type="InterPro" id="IPR035907">
    <property type="entry name" value="Hppk_sf"/>
</dbReference>
<keyword evidence="5" id="KW-0547">Nucleotide-binding</keyword>
<evidence type="ECO:0000256" key="6">
    <source>
        <dbReference type="ARBA" id="ARBA00022777"/>
    </source>
</evidence>
<keyword evidence="11" id="KW-1185">Reference proteome</keyword>
<dbReference type="SUPFAM" id="SSF55083">
    <property type="entry name" value="6-hydroxymethyl-7,8-dihydropterin pyrophosphokinase, HPPK"/>
    <property type="match status" value="1"/>
</dbReference>
<dbReference type="PANTHER" id="PTHR43071:SF1">
    <property type="entry name" value="2-AMINO-4-HYDROXY-6-HYDROXYMETHYLDIHYDROPTERIDINE PYROPHOSPHOKINASE"/>
    <property type="match status" value="1"/>
</dbReference>
<dbReference type="InterPro" id="IPR000550">
    <property type="entry name" value="Hppk"/>
</dbReference>
<sequence>MKTVLALGSNLGRRFQTLQGAVDALFDAPGLEFVAASPVYETDPVGGPGGQRPYLNAVVVAETTLEPHTLLERAQSTEDAFGRVRQERWGPRTLDIDLIVVGDIVSDDPELTLPHPMAHERAFVLLPWAQADPDAELPGKGRVADLLAGLDQRGARLREDLKLQRPD</sequence>
<evidence type="ECO:0000256" key="3">
    <source>
        <dbReference type="ARBA" id="ARBA00013253"/>
    </source>
</evidence>
<dbReference type="EC" id="2.7.6.3" evidence="3"/>
<dbReference type="GO" id="GO:0003848">
    <property type="term" value="F:2-amino-4-hydroxy-6-hydroxymethyldihydropteridine diphosphokinase activity"/>
    <property type="evidence" value="ECO:0007669"/>
    <property type="project" value="UniProtKB-EC"/>
</dbReference>
<comment type="catalytic activity">
    <reaction evidence="1">
        <text>6-hydroxymethyl-7,8-dihydropterin + ATP = (7,8-dihydropterin-6-yl)methyl diphosphate + AMP + H(+)</text>
        <dbReference type="Rhea" id="RHEA:11412"/>
        <dbReference type="ChEBI" id="CHEBI:15378"/>
        <dbReference type="ChEBI" id="CHEBI:30616"/>
        <dbReference type="ChEBI" id="CHEBI:44841"/>
        <dbReference type="ChEBI" id="CHEBI:72950"/>
        <dbReference type="ChEBI" id="CHEBI:456215"/>
        <dbReference type="EC" id="2.7.6.3"/>
    </reaction>
</comment>